<accession>A0A1Y2DJ66</accession>
<dbReference type="GO" id="GO:0004560">
    <property type="term" value="F:alpha-L-fucosidase activity"/>
    <property type="evidence" value="ECO:0007669"/>
    <property type="project" value="InterPro"/>
</dbReference>
<evidence type="ECO:0000259" key="3">
    <source>
        <dbReference type="Pfam" id="PF22124"/>
    </source>
</evidence>
<dbReference type="OrthoDB" id="2848340at2759"/>
<feature type="domain" description="Glycosyl hydrolase family 95 N-terminal" evidence="1">
    <location>
        <begin position="19"/>
        <end position="272"/>
    </location>
</feature>
<dbReference type="AlphaFoldDB" id="A0A1Y2DJ66"/>
<protein>
    <submittedName>
        <fullName evidence="4">Alpha-L-fucosidase</fullName>
    </submittedName>
</protein>
<reference evidence="4 5" key="1">
    <citation type="submission" date="2016-07" db="EMBL/GenBank/DDBJ databases">
        <title>Pervasive Adenine N6-methylation of Active Genes in Fungi.</title>
        <authorList>
            <consortium name="DOE Joint Genome Institute"/>
            <person name="Mondo S.J."/>
            <person name="Dannebaum R.O."/>
            <person name="Kuo R.C."/>
            <person name="Labutti K."/>
            <person name="Haridas S."/>
            <person name="Kuo A."/>
            <person name="Salamov A."/>
            <person name="Ahrendt S.R."/>
            <person name="Lipzen A."/>
            <person name="Sullivan W."/>
            <person name="Andreopoulos W.B."/>
            <person name="Clum A."/>
            <person name="Lindquist E."/>
            <person name="Daum C."/>
            <person name="Ramamoorthy G.K."/>
            <person name="Gryganskyi A."/>
            <person name="Culley D."/>
            <person name="Magnuson J.K."/>
            <person name="James T.Y."/>
            <person name="O'Malley M.A."/>
            <person name="Stajich J.E."/>
            <person name="Spatafora J.W."/>
            <person name="Visel A."/>
            <person name="Grigoriev I.V."/>
        </authorList>
    </citation>
    <scope>NUCLEOTIDE SEQUENCE [LARGE SCALE GENOMIC DNA]</scope>
    <source>
        <strain evidence="4 5">CBS 129021</strain>
    </source>
</reference>
<sequence length="790" mass="87140">MASLNVSSHMDSDAAHLALHYTSPAREWSQALPLGNGRLGCMVHGRIGTELLQLNEDSVWYGGPQDRTPHSAQYLPKLRELIRAGQHSEAEQIARQRFFSTPNSMRHYEPLGSAYFNILGLEDNDEVTAYSRRLDISRAVHTTTYTATINGAPARFRRECVASYPDNVLLMHLTSSQPILFKVHLSRRGENEWDTNEFFDSLRSFSLEDESKAGGAIKMQATPGGANSNRLCCVLGALCAPGSGTVEKTVGGLLINATDCLIAIAAQTTYRHADPENAAVSNVSKALNRPWQQLLSRHVDDYRRLFGRTSLRMWPDSQDTCTNIRLAKRKGNDAGLVGLYHNYGRYLLISSSRASDKSLPANLQGIWNPSFSPPWGSKFTININLQMNYWPAASSNLLECTTPLVDLLERMAVRGRRTARLMYGCGGWCAHHNTDIWADTDPADTWMPSSLWPLGGVWVTIDAVQMLQYRYDRLTHERLFPVVEGCVEFLCDFLITSADGKYLVSSPSLSPENTFVSPTGELGIFCEGSAMDMGIIKSTFELYLWSVDTLQVNVSLKNKVEDMLPLLPPLIINNDGLIQEWGSENYEEHEPGHRHVSHLFALCPGNAIIPSETPDLAGAAERVLARRAAHGGGHTGWSRAWLLNMHARLLNAEGARDHLELLLTRSTLPNLLDTHPPFQIDGNLGGCAGIMECLVQASAIKQAHSHKVLSIVIRLLPACPKQWARGQLSGVCVKGGWTVGFEWEEGRIIGEVVVTATHEVSVMAQVMFPSGETVDVQGLGEHRVTLGSGL</sequence>
<feature type="domain" description="Glycosyl hydrolase family 95 catalytic" evidence="3">
    <location>
        <begin position="291"/>
        <end position="694"/>
    </location>
</feature>
<evidence type="ECO:0000313" key="5">
    <source>
        <dbReference type="Proteomes" id="UP000193689"/>
    </source>
</evidence>
<dbReference type="Gene3D" id="1.50.10.10">
    <property type="match status" value="1"/>
</dbReference>
<dbReference type="GeneID" id="63777287"/>
<dbReference type="GO" id="GO:0005975">
    <property type="term" value="P:carbohydrate metabolic process"/>
    <property type="evidence" value="ECO:0007669"/>
    <property type="project" value="InterPro"/>
</dbReference>
<dbReference type="PIRSF" id="PIRSF007663">
    <property type="entry name" value="UCP007663"/>
    <property type="match status" value="1"/>
</dbReference>
<dbReference type="Pfam" id="PF14498">
    <property type="entry name" value="Glyco_hyd_65N_2"/>
    <property type="match status" value="1"/>
</dbReference>
<proteinExistence type="predicted"/>
<dbReference type="RefSeq" id="XP_040711987.1">
    <property type="nucleotide sequence ID" value="XM_040861075.1"/>
</dbReference>
<dbReference type="InterPro" id="IPR008928">
    <property type="entry name" value="6-hairpin_glycosidase_sf"/>
</dbReference>
<dbReference type="EMBL" id="MCFJ01000014">
    <property type="protein sequence ID" value="ORY59293.1"/>
    <property type="molecule type" value="Genomic_DNA"/>
</dbReference>
<comment type="caution">
    <text evidence="4">The sequence shown here is derived from an EMBL/GenBank/DDBJ whole genome shotgun (WGS) entry which is preliminary data.</text>
</comment>
<dbReference type="PANTHER" id="PTHR31084:SF18">
    <property type="entry name" value="GLYCOSYL HYDROLASE FAMILY 95 N-TERMINAL DOMAIN-CONTAINING PROTEIN"/>
    <property type="match status" value="1"/>
</dbReference>
<evidence type="ECO:0000313" key="4">
    <source>
        <dbReference type="EMBL" id="ORY59293.1"/>
    </source>
</evidence>
<dbReference type="Proteomes" id="UP000193689">
    <property type="component" value="Unassembled WGS sequence"/>
</dbReference>
<dbReference type="Pfam" id="PF21307">
    <property type="entry name" value="Glyco_hydro_95_C"/>
    <property type="match status" value="1"/>
</dbReference>
<keyword evidence="5" id="KW-1185">Reference proteome</keyword>
<dbReference type="SUPFAM" id="SSF48208">
    <property type="entry name" value="Six-hairpin glycosidases"/>
    <property type="match status" value="1"/>
</dbReference>
<dbReference type="InParanoid" id="A0A1Y2DJ66"/>
<evidence type="ECO:0000259" key="1">
    <source>
        <dbReference type="Pfam" id="PF14498"/>
    </source>
</evidence>
<organism evidence="4 5">
    <name type="scientific">Pseudomassariella vexata</name>
    <dbReference type="NCBI Taxonomy" id="1141098"/>
    <lineage>
        <taxon>Eukaryota</taxon>
        <taxon>Fungi</taxon>
        <taxon>Dikarya</taxon>
        <taxon>Ascomycota</taxon>
        <taxon>Pezizomycotina</taxon>
        <taxon>Sordariomycetes</taxon>
        <taxon>Xylariomycetidae</taxon>
        <taxon>Amphisphaeriales</taxon>
        <taxon>Pseudomassariaceae</taxon>
        <taxon>Pseudomassariella</taxon>
    </lineage>
</organism>
<dbReference type="InterPro" id="IPR012341">
    <property type="entry name" value="6hp_glycosidase-like_sf"/>
</dbReference>
<dbReference type="InterPro" id="IPR049053">
    <property type="entry name" value="AFCA-like_C"/>
</dbReference>
<dbReference type="PANTHER" id="PTHR31084">
    <property type="entry name" value="ALPHA-L-FUCOSIDASE 2"/>
    <property type="match status" value="1"/>
</dbReference>
<dbReference type="InterPro" id="IPR016518">
    <property type="entry name" value="Alpha-L-fucosidase"/>
</dbReference>
<evidence type="ECO:0000259" key="2">
    <source>
        <dbReference type="Pfam" id="PF21307"/>
    </source>
</evidence>
<dbReference type="Pfam" id="PF22124">
    <property type="entry name" value="Glyco_hydro_95_cat"/>
    <property type="match status" value="1"/>
</dbReference>
<name>A0A1Y2DJ66_9PEZI</name>
<gene>
    <name evidence="4" type="ORF">BCR38DRAFT_446178</name>
</gene>
<dbReference type="InterPro" id="IPR027414">
    <property type="entry name" value="GH95_N_dom"/>
</dbReference>
<dbReference type="InterPro" id="IPR054363">
    <property type="entry name" value="GH95_cat"/>
</dbReference>
<dbReference type="STRING" id="1141098.A0A1Y2DJ66"/>
<feature type="domain" description="Alpha fucosidase A-like C-terminal" evidence="2">
    <location>
        <begin position="712"/>
        <end position="762"/>
    </location>
</feature>